<accession>A0A0E9UQJ5</accession>
<dbReference type="EMBL" id="GBXM01040556">
    <property type="protein sequence ID" value="JAH68021.1"/>
    <property type="molecule type" value="Transcribed_RNA"/>
</dbReference>
<proteinExistence type="predicted"/>
<dbReference type="AlphaFoldDB" id="A0A0E9UQJ5"/>
<organism evidence="1">
    <name type="scientific">Anguilla anguilla</name>
    <name type="common">European freshwater eel</name>
    <name type="synonym">Muraena anguilla</name>
    <dbReference type="NCBI Taxonomy" id="7936"/>
    <lineage>
        <taxon>Eukaryota</taxon>
        <taxon>Metazoa</taxon>
        <taxon>Chordata</taxon>
        <taxon>Craniata</taxon>
        <taxon>Vertebrata</taxon>
        <taxon>Euteleostomi</taxon>
        <taxon>Actinopterygii</taxon>
        <taxon>Neopterygii</taxon>
        <taxon>Teleostei</taxon>
        <taxon>Anguilliformes</taxon>
        <taxon>Anguillidae</taxon>
        <taxon>Anguilla</taxon>
    </lineage>
</organism>
<protein>
    <submittedName>
        <fullName evidence="1">Uncharacterized protein</fullName>
    </submittedName>
</protein>
<name>A0A0E9UQJ5_ANGAN</name>
<reference evidence="1" key="1">
    <citation type="submission" date="2014-11" db="EMBL/GenBank/DDBJ databases">
        <authorList>
            <person name="Amaro Gonzalez C."/>
        </authorList>
    </citation>
    <scope>NUCLEOTIDE SEQUENCE</scope>
</reference>
<evidence type="ECO:0000313" key="1">
    <source>
        <dbReference type="EMBL" id="JAH68021.1"/>
    </source>
</evidence>
<sequence length="30" mass="3460">MQIMLRSCTLDTRDNVAGETFNQNPFKLDT</sequence>
<reference evidence="1" key="2">
    <citation type="journal article" date="2015" name="Fish Shellfish Immunol.">
        <title>Early steps in the European eel (Anguilla anguilla)-Vibrio vulnificus interaction in the gills: Role of the RtxA13 toxin.</title>
        <authorList>
            <person name="Callol A."/>
            <person name="Pajuelo D."/>
            <person name="Ebbesson L."/>
            <person name="Teles M."/>
            <person name="MacKenzie S."/>
            <person name="Amaro C."/>
        </authorList>
    </citation>
    <scope>NUCLEOTIDE SEQUENCE</scope>
</reference>